<evidence type="ECO:0000256" key="9">
    <source>
        <dbReference type="SAM" id="SignalP"/>
    </source>
</evidence>
<feature type="non-terminal residue" evidence="11">
    <location>
        <position position="1"/>
    </location>
</feature>
<comment type="caution">
    <text evidence="11">The sequence shown here is derived from an EMBL/GenBank/DDBJ whole genome shotgun (WGS) entry which is preliminary data.</text>
</comment>
<sequence length="316" mass="36292">HCFALFICIVVFLYLYVFSNTNDDFNPFLRYGEFLTIFLYAWKCVPLFINLPVCLFEFIGLICFNSFKDQVTLKVEPKTAPFICFRIVTRGNYPRLVKDNLKLNIETCRRSGIVNFSFEVVTDNVINLPNLEIVREVVVPKSYTTKTGALFKARALQYCIEPDVNKLKDSDWVVHLDEETLLTVNSVHGILNFVTDGKHQFGQGLITYASGIIVNYLTTLSDSYRVADDCGKQRCQLSLLHKPIFGWKGSYVVTRLNAETKISWDHGKEGSICEDAYFGILAMQAGYSFNFIEGEMLEKSPFTTKDLVHQRKRWLE</sequence>
<keyword evidence="8" id="KW-1133">Transmembrane helix</keyword>
<evidence type="ECO:0000256" key="1">
    <source>
        <dbReference type="ARBA" id="ARBA00004922"/>
    </source>
</evidence>
<dbReference type="SUPFAM" id="SSF53448">
    <property type="entry name" value="Nucleotide-diphospho-sugar transferases"/>
    <property type="match status" value="1"/>
</dbReference>
<evidence type="ECO:0000256" key="5">
    <source>
        <dbReference type="ARBA" id="ARBA00071758"/>
    </source>
</evidence>
<dbReference type="GO" id="GO:0019187">
    <property type="term" value="F:beta-1,4-mannosyltransferase activity"/>
    <property type="evidence" value="ECO:0007669"/>
    <property type="project" value="InterPro"/>
</dbReference>
<comment type="similarity">
    <text evidence="2">Belongs to the glycosyltransferase 2 family.</text>
</comment>
<dbReference type="InterPro" id="IPR029044">
    <property type="entry name" value="Nucleotide-diphossugar_trans"/>
</dbReference>
<dbReference type="GO" id="GO:0005737">
    <property type="term" value="C:cytoplasm"/>
    <property type="evidence" value="ECO:0007669"/>
    <property type="project" value="TreeGrafter"/>
</dbReference>
<evidence type="ECO:0000256" key="3">
    <source>
        <dbReference type="ARBA" id="ARBA00022676"/>
    </source>
</evidence>
<dbReference type="AlphaFoldDB" id="A0AAV5SQV7"/>
<keyword evidence="12" id="KW-1185">Reference proteome</keyword>
<keyword evidence="7" id="KW-0978">Insecticide resistance</keyword>
<proteinExistence type="inferred from homology"/>
<evidence type="ECO:0000313" key="11">
    <source>
        <dbReference type="EMBL" id="GMS85518.1"/>
    </source>
</evidence>
<keyword evidence="4" id="KW-0808">Transferase</keyword>
<dbReference type="PANTHER" id="PTHR16779">
    <property type="entry name" value="BETA-1,4-MANNOSYLTRANSFERASE EGH"/>
    <property type="match status" value="1"/>
</dbReference>
<dbReference type="Proteomes" id="UP001432027">
    <property type="component" value="Unassembled WGS sequence"/>
</dbReference>
<keyword evidence="8" id="KW-0812">Transmembrane</keyword>
<feature type="chain" id="PRO_5043349543" description="Beta-1,4-mannosyltransferase bre-3" evidence="9">
    <location>
        <begin position="20"/>
        <end position="316"/>
    </location>
</feature>
<evidence type="ECO:0000256" key="7">
    <source>
        <dbReference type="ARBA" id="ARBA00084120"/>
    </source>
</evidence>
<gene>
    <name evidence="11" type="ORF">PENTCL1PPCAC_7693</name>
</gene>
<keyword evidence="3" id="KW-0328">Glycosyltransferase</keyword>
<comment type="pathway">
    <text evidence="1">Protein modification; protein glycosylation.</text>
</comment>
<accession>A0AAV5SQV7</accession>
<feature type="non-terminal residue" evidence="11">
    <location>
        <position position="316"/>
    </location>
</feature>
<evidence type="ECO:0000256" key="8">
    <source>
        <dbReference type="SAM" id="Phobius"/>
    </source>
</evidence>
<evidence type="ECO:0000259" key="10">
    <source>
        <dbReference type="Pfam" id="PF13632"/>
    </source>
</evidence>
<keyword evidence="8" id="KW-0472">Membrane</keyword>
<keyword evidence="9" id="KW-0732">Signal</keyword>
<feature type="signal peptide" evidence="9">
    <location>
        <begin position="1"/>
        <end position="19"/>
    </location>
</feature>
<dbReference type="InterPro" id="IPR027389">
    <property type="entry name" value="B_mannosylTrfase_Bre-3/Egh"/>
</dbReference>
<evidence type="ECO:0000256" key="6">
    <source>
        <dbReference type="ARBA" id="ARBA00077352"/>
    </source>
</evidence>
<feature type="transmembrane region" description="Helical" evidence="8">
    <location>
        <begin position="35"/>
        <end position="64"/>
    </location>
</feature>
<name>A0AAV5SQV7_9BILA</name>
<organism evidence="11 12">
    <name type="scientific">Pristionchus entomophagus</name>
    <dbReference type="NCBI Taxonomy" id="358040"/>
    <lineage>
        <taxon>Eukaryota</taxon>
        <taxon>Metazoa</taxon>
        <taxon>Ecdysozoa</taxon>
        <taxon>Nematoda</taxon>
        <taxon>Chromadorea</taxon>
        <taxon>Rhabditida</taxon>
        <taxon>Rhabditina</taxon>
        <taxon>Diplogasteromorpha</taxon>
        <taxon>Diplogasteroidea</taxon>
        <taxon>Neodiplogasteridae</taxon>
        <taxon>Pristionchus</taxon>
    </lineage>
</organism>
<feature type="domain" description="Glycosyltransferase 2-like" evidence="10">
    <location>
        <begin position="172"/>
        <end position="315"/>
    </location>
</feature>
<dbReference type="FunFam" id="3.90.550.10:FF:000175">
    <property type="entry name" value="Beta-1,4-mannosyltransferase bre-3"/>
    <property type="match status" value="1"/>
</dbReference>
<protein>
    <recommendedName>
        <fullName evidence="5">Beta-1,4-mannosyltransferase bre-3</fullName>
    </recommendedName>
    <alternativeName>
        <fullName evidence="6">Bacillus thuringiensis toxin-resistant protein 3</fullName>
    </alternativeName>
</protein>
<evidence type="ECO:0000256" key="2">
    <source>
        <dbReference type="ARBA" id="ARBA00006739"/>
    </source>
</evidence>
<reference evidence="11" key="1">
    <citation type="submission" date="2023-10" db="EMBL/GenBank/DDBJ databases">
        <title>Genome assembly of Pristionchus species.</title>
        <authorList>
            <person name="Yoshida K."/>
            <person name="Sommer R.J."/>
        </authorList>
    </citation>
    <scope>NUCLEOTIDE SEQUENCE</scope>
    <source>
        <strain evidence="11">RS0144</strain>
    </source>
</reference>
<dbReference type="InterPro" id="IPR001173">
    <property type="entry name" value="Glyco_trans_2-like"/>
</dbReference>
<evidence type="ECO:0000313" key="12">
    <source>
        <dbReference type="Proteomes" id="UP001432027"/>
    </source>
</evidence>
<dbReference type="EMBL" id="BTSX01000002">
    <property type="protein sequence ID" value="GMS85518.1"/>
    <property type="molecule type" value="Genomic_DNA"/>
</dbReference>
<evidence type="ECO:0000256" key="4">
    <source>
        <dbReference type="ARBA" id="ARBA00022679"/>
    </source>
</evidence>
<dbReference type="Pfam" id="PF13632">
    <property type="entry name" value="Glyco_trans_2_3"/>
    <property type="match status" value="1"/>
</dbReference>
<dbReference type="PANTHER" id="PTHR16779:SF1">
    <property type="entry name" value="BETA-1,4-MANNOSYLTRANSFERASE EGH"/>
    <property type="match status" value="1"/>
</dbReference>